<evidence type="ECO:0000256" key="1">
    <source>
        <dbReference type="SAM" id="Phobius"/>
    </source>
</evidence>
<proteinExistence type="predicted"/>
<feature type="transmembrane region" description="Helical" evidence="1">
    <location>
        <begin position="169"/>
        <end position="191"/>
    </location>
</feature>
<dbReference type="PANTHER" id="PTHR23028:SF53">
    <property type="entry name" value="ACYL_TRANSF_3 DOMAIN-CONTAINING PROTEIN"/>
    <property type="match status" value="1"/>
</dbReference>
<keyword evidence="1" id="KW-0812">Transmembrane</keyword>
<keyword evidence="1" id="KW-1133">Transmembrane helix</keyword>
<organism evidence="3 4">
    <name type="scientific">Pristionchus entomophagus</name>
    <dbReference type="NCBI Taxonomy" id="358040"/>
    <lineage>
        <taxon>Eukaryota</taxon>
        <taxon>Metazoa</taxon>
        <taxon>Ecdysozoa</taxon>
        <taxon>Nematoda</taxon>
        <taxon>Chromadorea</taxon>
        <taxon>Rhabditida</taxon>
        <taxon>Rhabditina</taxon>
        <taxon>Diplogasteromorpha</taxon>
        <taxon>Diplogasteroidea</taxon>
        <taxon>Neodiplogasteridae</taxon>
        <taxon>Pristionchus</taxon>
    </lineage>
</organism>
<reference evidence="3" key="1">
    <citation type="submission" date="2023-10" db="EMBL/GenBank/DDBJ databases">
        <title>Genome assembly of Pristionchus species.</title>
        <authorList>
            <person name="Yoshida K."/>
            <person name="Sommer R.J."/>
        </authorList>
    </citation>
    <scope>NUCLEOTIDE SEQUENCE</scope>
    <source>
        <strain evidence="3">RS0144</strain>
    </source>
</reference>
<protein>
    <recommendedName>
        <fullName evidence="2">SGNH domain-containing protein</fullName>
    </recommendedName>
</protein>
<evidence type="ECO:0000259" key="2">
    <source>
        <dbReference type="Pfam" id="PF19040"/>
    </source>
</evidence>
<dbReference type="GO" id="GO:0016020">
    <property type="term" value="C:membrane"/>
    <property type="evidence" value="ECO:0007669"/>
    <property type="project" value="TreeGrafter"/>
</dbReference>
<feature type="transmembrane region" description="Helical" evidence="1">
    <location>
        <begin position="116"/>
        <end position="133"/>
    </location>
</feature>
<dbReference type="PANTHER" id="PTHR23028">
    <property type="entry name" value="ACETYLTRANSFERASE"/>
    <property type="match status" value="1"/>
</dbReference>
<name>A0AAV5UMD4_9BILA</name>
<dbReference type="Proteomes" id="UP001432027">
    <property type="component" value="Unassembled WGS sequence"/>
</dbReference>
<dbReference type="AlphaFoldDB" id="A0AAV5UMD4"/>
<feature type="transmembrane region" description="Helical" evidence="1">
    <location>
        <begin position="145"/>
        <end position="163"/>
    </location>
</feature>
<feature type="domain" description="SGNH" evidence="2">
    <location>
        <begin position="254"/>
        <end position="466"/>
    </location>
</feature>
<feature type="non-terminal residue" evidence="3">
    <location>
        <position position="1"/>
    </location>
</feature>
<dbReference type="Pfam" id="PF19040">
    <property type="entry name" value="SGNH"/>
    <property type="match status" value="1"/>
</dbReference>
<comment type="caution">
    <text evidence="3">The sequence shown here is derived from an EMBL/GenBank/DDBJ whole genome shotgun (WGS) entry which is preliminary data.</text>
</comment>
<evidence type="ECO:0000313" key="3">
    <source>
        <dbReference type="EMBL" id="GMT07360.1"/>
    </source>
</evidence>
<dbReference type="EMBL" id="BTSX01000006">
    <property type="protein sequence ID" value="GMT07360.1"/>
    <property type="molecule type" value="Genomic_DNA"/>
</dbReference>
<keyword evidence="4" id="KW-1185">Reference proteome</keyword>
<sequence>IFAVSYFFHLTFSSMASFSALHARIWQFAIGHIINEYCQIAAPTEKTEPDVAANSRVFSSLTTFLFFVTVLFPIAINAVFIRLAVSLFTGFIILSGSRRGKLTVISNKFLEYMGDISYVVYLVHWPIIVLCKYHRNVYELSKEDILNCFALTVFVSVLIHHSIEQFFIRGPLVLSVITTALIYAFLCSAIFNGDVLKTPNANTKTLYEEAIKFNLENSNALYFNKPPGSLPEDTEAVSWTNYTEEAPLRTYVPGNGTASVLLIGNSYAYRAFPVLLRLFDGRFKEFRFLAHSGCLVLSARTCYLSNAIHTVVEKQKPDITFVIAKDLHFIEPITGNVSEDVHVKNTQAELDILSKYSGRVVFDLQYVRPNVTGGVSYTVAKRLQQQNVFLEDLKITYDEYKKIHGPDLIRMSALKAPNLFLNQVAEQMCSAHTNTCWFYNHKNLRAYYGDWDAHLTTEGLKLLEPGYSKIIEDFLSTYKT</sequence>
<evidence type="ECO:0000313" key="4">
    <source>
        <dbReference type="Proteomes" id="UP001432027"/>
    </source>
</evidence>
<dbReference type="GO" id="GO:0000271">
    <property type="term" value="P:polysaccharide biosynthetic process"/>
    <property type="evidence" value="ECO:0007669"/>
    <property type="project" value="TreeGrafter"/>
</dbReference>
<feature type="non-terminal residue" evidence="3">
    <location>
        <position position="480"/>
    </location>
</feature>
<gene>
    <name evidence="3" type="ORF">PENTCL1PPCAC_29534</name>
</gene>
<keyword evidence="1" id="KW-0472">Membrane</keyword>
<dbReference type="InterPro" id="IPR043968">
    <property type="entry name" value="SGNH"/>
</dbReference>
<feature type="transmembrane region" description="Helical" evidence="1">
    <location>
        <begin position="64"/>
        <end position="96"/>
    </location>
</feature>
<accession>A0AAV5UMD4</accession>
<dbReference type="InterPro" id="IPR050879">
    <property type="entry name" value="Acyltransferase_3"/>
</dbReference>